<evidence type="ECO:0008006" key="9">
    <source>
        <dbReference type="Google" id="ProtNLM"/>
    </source>
</evidence>
<protein>
    <recommendedName>
        <fullName evidence="9">Glutamate decarboxylase</fullName>
    </recommendedName>
</protein>
<dbReference type="Proteomes" id="UP000807716">
    <property type="component" value="Unassembled WGS sequence"/>
</dbReference>
<comment type="caution">
    <text evidence="7">The sequence shown here is derived from an EMBL/GenBank/DDBJ whole genome shotgun (WGS) entry which is preliminary data.</text>
</comment>
<evidence type="ECO:0000256" key="6">
    <source>
        <dbReference type="PIRSR" id="PIRSR602129-50"/>
    </source>
</evidence>
<evidence type="ECO:0000256" key="4">
    <source>
        <dbReference type="ARBA" id="ARBA00022898"/>
    </source>
</evidence>
<dbReference type="GO" id="GO:0030170">
    <property type="term" value="F:pyridoxal phosphate binding"/>
    <property type="evidence" value="ECO:0007669"/>
    <property type="project" value="InterPro"/>
</dbReference>
<dbReference type="OrthoDB" id="392571at2759"/>
<dbReference type="SUPFAM" id="SSF53383">
    <property type="entry name" value="PLP-dependent transferases"/>
    <property type="match status" value="1"/>
</dbReference>
<dbReference type="Gene3D" id="3.90.1150.10">
    <property type="entry name" value="Aspartate Aminotransferase, domain 1"/>
    <property type="match status" value="1"/>
</dbReference>
<keyword evidence="5" id="KW-0456">Lyase</keyword>
<comment type="cofactor">
    <cofactor evidence="1 6">
        <name>pyridoxal 5'-phosphate</name>
        <dbReference type="ChEBI" id="CHEBI:597326"/>
    </cofactor>
</comment>
<dbReference type="InterPro" id="IPR015421">
    <property type="entry name" value="PyrdxlP-dep_Trfase_major"/>
</dbReference>
<evidence type="ECO:0000313" key="7">
    <source>
        <dbReference type="EMBL" id="KAG0267817.1"/>
    </source>
</evidence>
<evidence type="ECO:0000256" key="3">
    <source>
        <dbReference type="ARBA" id="ARBA00022793"/>
    </source>
</evidence>
<dbReference type="InterPro" id="IPR015422">
    <property type="entry name" value="PyrdxlP-dep_Trfase_small"/>
</dbReference>
<dbReference type="Gene3D" id="3.90.1150.170">
    <property type="match status" value="1"/>
</dbReference>
<dbReference type="Gene3D" id="3.40.640.10">
    <property type="entry name" value="Type I PLP-dependent aspartate aminotransferase-like (Major domain)"/>
    <property type="match status" value="1"/>
</dbReference>
<feature type="modified residue" description="N6-(pyridoxal phosphate)lysine" evidence="6">
    <location>
        <position position="338"/>
    </location>
</feature>
<reference evidence="7" key="1">
    <citation type="journal article" date="2020" name="Fungal Divers.">
        <title>Resolving the Mortierellaceae phylogeny through synthesis of multi-gene phylogenetics and phylogenomics.</title>
        <authorList>
            <person name="Vandepol N."/>
            <person name="Liber J."/>
            <person name="Desiro A."/>
            <person name="Na H."/>
            <person name="Kennedy M."/>
            <person name="Barry K."/>
            <person name="Grigoriev I.V."/>
            <person name="Miller A.N."/>
            <person name="O'Donnell K."/>
            <person name="Stajich J.E."/>
            <person name="Bonito G."/>
        </authorList>
    </citation>
    <scope>NUCLEOTIDE SEQUENCE</scope>
    <source>
        <strain evidence="7">BC1065</strain>
    </source>
</reference>
<accession>A0A9P6QJX2</accession>
<organism evidence="7 8">
    <name type="scientific">Actinomortierella ambigua</name>
    <dbReference type="NCBI Taxonomy" id="1343610"/>
    <lineage>
        <taxon>Eukaryota</taxon>
        <taxon>Fungi</taxon>
        <taxon>Fungi incertae sedis</taxon>
        <taxon>Mucoromycota</taxon>
        <taxon>Mortierellomycotina</taxon>
        <taxon>Mortierellomycetes</taxon>
        <taxon>Mortierellales</taxon>
        <taxon>Mortierellaceae</taxon>
        <taxon>Actinomortierella</taxon>
    </lineage>
</organism>
<proteinExistence type="inferred from homology"/>
<dbReference type="PANTHER" id="PTHR45677:SF8">
    <property type="entry name" value="CYSTEINE SULFINIC ACID DECARBOXYLASE"/>
    <property type="match status" value="1"/>
</dbReference>
<dbReference type="Pfam" id="PF00282">
    <property type="entry name" value="Pyridoxal_deC"/>
    <property type="match status" value="2"/>
</dbReference>
<keyword evidence="8" id="KW-1185">Reference proteome</keyword>
<keyword evidence="3" id="KW-0210">Decarboxylase</keyword>
<dbReference type="InterPro" id="IPR015424">
    <property type="entry name" value="PyrdxlP-dep_Trfase"/>
</dbReference>
<dbReference type="GO" id="GO:0005737">
    <property type="term" value="C:cytoplasm"/>
    <property type="evidence" value="ECO:0007669"/>
    <property type="project" value="TreeGrafter"/>
</dbReference>
<name>A0A9P6QJX2_9FUNG</name>
<gene>
    <name evidence="7" type="ORF">DFQ27_008206</name>
</gene>
<dbReference type="AlphaFoldDB" id="A0A9P6QJX2"/>
<dbReference type="InterPro" id="IPR002129">
    <property type="entry name" value="PyrdxlP-dep_de-COase"/>
</dbReference>
<evidence type="ECO:0000256" key="5">
    <source>
        <dbReference type="ARBA" id="ARBA00023239"/>
    </source>
</evidence>
<dbReference type="GO" id="GO:0016831">
    <property type="term" value="F:carboxy-lyase activity"/>
    <property type="evidence" value="ECO:0007669"/>
    <property type="project" value="UniProtKB-KW"/>
</dbReference>
<evidence type="ECO:0000313" key="8">
    <source>
        <dbReference type="Proteomes" id="UP000807716"/>
    </source>
</evidence>
<keyword evidence="4 6" id="KW-0663">Pyridoxal phosphate</keyword>
<evidence type="ECO:0000256" key="2">
    <source>
        <dbReference type="ARBA" id="ARBA00009533"/>
    </source>
</evidence>
<dbReference type="GO" id="GO:0019752">
    <property type="term" value="P:carboxylic acid metabolic process"/>
    <property type="evidence" value="ECO:0007669"/>
    <property type="project" value="InterPro"/>
</dbReference>
<dbReference type="EMBL" id="JAAAJB010000068">
    <property type="protein sequence ID" value="KAG0267817.1"/>
    <property type="molecule type" value="Genomic_DNA"/>
</dbReference>
<comment type="similarity">
    <text evidence="2">Belongs to the group II decarboxylase family.</text>
</comment>
<dbReference type="PANTHER" id="PTHR45677">
    <property type="entry name" value="GLUTAMATE DECARBOXYLASE-RELATED"/>
    <property type="match status" value="1"/>
</dbReference>
<evidence type="ECO:0000256" key="1">
    <source>
        <dbReference type="ARBA" id="ARBA00001933"/>
    </source>
</evidence>
<sequence length="648" mass="71228">MAVDNELHASTAVSDDAKELDLLLSRMKTLLVEYMDESRLSDGPILQHRLPEELEQILDLELPEVGVGPEGIFATIEQTMQYSVNKFSPRFMDKLYAGANPIGVMSELLLAGLNANSHVYHVSPVFTMMEIHATRAVARLFGFQGPRAGGLSCPGGSASNQLAMVTARNALYPEIKAKGYFPRPPKAFFASNTNQHQQQQPLPYGIELSSYGKLIAFTSSAGHYSMTKSAVIMGLGTENVVGVPTDADGAMIPAELERLIEEQLALGHTPFFINATAGTTVLGAFDPIRACATIAKRFNCWLHVDASWGGPLIYVPERAKTVLDGTELADSITMNPHKMMQTSLQCSLLLVQDTSIFPTANALNANYLFHGQSHDLGDGTLGCGRRSDAVKLFLGWKYYGRLGYQKRIETSLNNVSRFVELLAQDDYRHHRIQMLRLAKSQLQEEEGEQDQLVRPWLLQVCFWVRPKNSRLIDWRGTEEFLSAAMSSSSLPKTTVSNSNLPQAPPMQIALLQSAASSSSVSLASTLSDTESSASSVSSLEKTALPSFHASGTSRYGHILRSASEHQEAKAWMETVTRTVHARIRSNGRFMIDYAPHGSLLPLFFRVVLNPPTIREVDLQQLVQEILDCTDAVADSIPIPECCREPVSL</sequence>